<evidence type="ECO:0000256" key="4">
    <source>
        <dbReference type="ARBA" id="ARBA00019827"/>
    </source>
</evidence>
<dbReference type="GO" id="GO:0005730">
    <property type="term" value="C:nucleolus"/>
    <property type="evidence" value="ECO:0007669"/>
    <property type="project" value="UniProtKB-SubCell"/>
</dbReference>
<organism evidence="10 11">
    <name type="scientific">Boothiomyces macroporosus</name>
    <dbReference type="NCBI Taxonomy" id="261099"/>
    <lineage>
        <taxon>Eukaryota</taxon>
        <taxon>Fungi</taxon>
        <taxon>Fungi incertae sedis</taxon>
        <taxon>Chytridiomycota</taxon>
        <taxon>Chytridiomycota incertae sedis</taxon>
        <taxon>Chytridiomycetes</taxon>
        <taxon>Rhizophydiales</taxon>
        <taxon>Terramycetaceae</taxon>
        <taxon>Boothiomyces</taxon>
    </lineage>
</organism>
<feature type="region of interest" description="Disordered" evidence="9">
    <location>
        <begin position="152"/>
        <end position="172"/>
    </location>
</feature>
<evidence type="ECO:0000313" key="10">
    <source>
        <dbReference type="EMBL" id="KAJ3260605.1"/>
    </source>
</evidence>
<dbReference type="AlphaFoldDB" id="A0AAD5UPV3"/>
<evidence type="ECO:0000256" key="9">
    <source>
        <dbReference type="SAM" id="MobiDB-lite"/>
    </source>
</evidence>
<evidence type="ECO:0000313" key="11">
    <source>
        <dbReference type="Proteomes" id="UP001210925"/>
    </source>
</evidence>
<comment type="similarity">
    <text evidence="2">Belongs to the EFG1 family.</text>
</comment>
<dbReference type="InterPro" id="IPR019310">
    <property type="entry name" value="Efg1"/>
</dbReference>
<comment type="subcellular location">
    <subcellularLocation>
        <location evidence="1">Nucleus</location>
        <location evidence="1">Nucleolus</location>
    </subcellularLocation>
</comment>
<dbReference type="PANTHER" id="PTHR33911">
    <property type="entry name" value="RRNA-PROCESSING PROTEIN EFG1"/>
    <property type="match status" value="1"/>
</dbReference>
<protein>
    <recommendedName>
        <fullName evidence="3">rRNA-processing protein EFG1</fullName>
    </recommendedName>
    <alternativeName>
        <fullName evidence="4">rRNA-processing protein efg1</fullName>
    </alternativeName>
</protein>
<evidence type="ECO:0000256" key="2">
    <source>
        <dbReference type="ARBA" id="ARBA00006916"/>
    </source>
</evidence>
<feature type="compositionally biased region" description="Basic residues" evidence="9">
    <location>
        <begin position="1"/>
        <end position="10"/>
    </location>
</feature>
<dbReference type="GO" id="GO:0030688">
    <property type="term" value="C:preribosome, small subunit precursor"/>
    <property type="evidence" value="ECO:0007669"/>
    <property type="project" value="TreeGrafter"/>
</dbReference>
<proteinExistence type="inferred from homology"/>
<keyword evidence="5" id="KW-0698">rRNA processing</keyword>
<feature type="compositionally biased region" description="Acidic residues" evidence="9">
    <location>
        <begin position="215"/>
        <end position="229"/>
    </location>
</feature>
<gene>
    <name evidence="10" type="primary">EFG1</name>
    <name evidence="10" type="ORF">HK103_000215</name>
</gene>
<dbReference type="GO" id="GO:0000462">
    <property type="term" value="P:maturation of SSU-rRNA from tricistronic rRNA transcript (SSU-rRNA, 5.8S rRNA, LSU-rRNA)"/>
    <property type="evidence" value="ECO:0007669"/>
    <property type="project" value="TreeGrafter"/>
</dbReference>
<reference evidence="10" key="1">
    <citation type="submission" date="2020-05" db="EMBL/GenBank/DDBJ databases">
        <title>Phylogenomic resolution of chytrid fungi.</title>
        <authorList>
            <person name="Stajich J.E."/>
            <person name="Amses K."/>
            <person name="Simmons R."/>
            <person name="Seto K."/>
            <person name="Myers J."/>
            <person name="Bonds A."/>
            <person name="Quandt C.A."/>
            <person name="Barry K."/>
            <person name="Liu P."/>
            <person name="Grigoriev I."/>
            <person name="Longcore J.E."/>
            <person name="James T.Y."/>
        </authorList>
    </citation>
    <scope>NUCLEOTIDE SEQUENCE</scope>
    <source>
        <strain evidence="10">PLAUS21</strain>
    </source>
</reference>
<evidence type="ECO:0000256" key="6">
    <source>
        <dbReference type="ARBA" id="ARBA00023054"/>
    </source>
</evidence>
<evidence type="ECO:0000256" key="5">
    <source>
        <dbReference type="ARBA" id="ARBA00022552"/>
    </source>
</evidence>
<keyword evidence="7" id="KW-0539">Nucleus</keyword>
<keyword evidence="11" id="KW-1185">Reference proteome</keyword>
<accession>A0AAD5UPV3</accession>
<name>A0AAD5UPV3_9FUNG</name>
<feature type="compositionally biased region" description="Basic and acidic residues" evidence="9">
    <location>
        <begin position="154"/>
        <end position="172"/>
    </location>
</feature>
<feature type="region of interest" description="Disordered" evidence="9">
    <location>
        <begin position="207"/>
        <end position="229"/>
    </location>
</feature>
<comment type="caution">
    <text evidence="10">The sequence shown here is derived from an EMBL/GenBank/DDBJ whole genome shotgun (WGS) entry which is preliminary data.</text>
</comment>
<feature type="region of interest" description="Disordered" evidence="9">
    <location>
        <begin position="1"/>
        <end position="34"/>
    </location>
</feature>
<keyword evidence="6 8" id="KW-0175">Coiled coil</keyword>
<evidence type="ECO:0000256" key="3">
    <source>
        <dbReference type="ARBA" id="ARBA00018689"/>
    </source>
</evidence>
<evidence type="ECO:0000256" key="8">
    <source>
        <dbReference type="SAM" id="Coils"/>
    </source>
</evidence>
<dbReference type="InterPro" id="IPR050786">
    <property type="entry name" value="EFG1_rRNA-proc"/>
</dbReference>
<evidence type="ECO:0000256" key="7">
    <source>
        <dbReference type="ARBA" id="ARBA00023242"/>
    </source>
</evidence>
<sequence>MEEKKRKTKNQYKPNPLAKKYGHSVHKKQATGVNGVNKKIRDLQRLLKKQTGMNAQKKQEITRQIESLELQVEEHKQREKEQELAKKYQYVKFVEQKKTTKRITKLQKQLGLMAKQDDGYEELERQLEEFQFNLLYIKYYPVDVKYISLYPSESNEKESESESKISPKDIAKGKEKTERLRLQIAEKLRNAQENGLLKDGFVLRMKQKQDKEDHNEEQDEEEQDEFFME</sequence>
<dbReference type="EMBL" id="JADGKB010000010">
    <property type="protein sequence ID" value="KAJ3260605.1"/>
    <property type="molecule type" value="Genomic_DNA"/>
</dbReference>
<dbReference type="PANTHER" id="PTHR33911:SF1">
    <property type="entry name" value="RRNA-PROCESSING PROTEIN EFG1"/>
    <property type="match status" value="1"/>
</dbReference>
<feature type="compositionally biased region" description="Basic residues" evidence="9">
    <location>
        <begin position="20"/>
        <end position="29"/>
    </location>
</feature>
<dbReference type="Proteomes" id="UP001210925">
    <property type="component" value="Unassembled WGS sequence"/>
</dbReference>
<feature type="coiled-coil region" evidence="8">
    <location>
        <begin position="40"/>
        <end position="85"/>
    </location>
</feature>
<dbReference type="Pfam" id="PF10153">
    <property type="entry name" value="Efg1"/>
    <property type="match status" value="1"/>
</dbReference>
<evidence type="ECO:0000256" key="1">
    <source>
        <dbReference type="ARBA" id="ARBA00004604"/>
    </source>
</evidence>